<keyword evidence="2" id="KW-1185">Reference proteome</keyword>
<reference evidence="1 2" key="1">
    <citation type="submission" date="2014-04" db="EMBL/GenBank/DDBJ databases">
        <authorList>
            <consortium name="DOE Joint Genome Institute"/>
            <person name="Kuo A."/>
            <person name="Ruytinx J."/>
            <person name="Rineau F."/>
            <person name="Colpaert J."/>
            <person name="Kohler A."/>
            <person name="Nagy L.G."/>
            <person name="Floudas D."/>
            <person name="Copeland A."/>
            <person name="Barry K.W."/>
            <person name="Cichocki N."/>
            <person name="Veneault-Fourrey C."/>
            <person name="LaButti K."/>
            <person name="Lindquist E.A."/>
            <person name="Lipzen A."/>
            <person name="Lundell T."/>
            <person name="Morin E."/>
            <person name="Murat C."/>
            <person name="Sun H."/>
            <person name="Tunlid A."/>
            <person name="Henrissat B."/>
            <person name="Grigoriev I.V."/>
            <person name="Hibbett D.S."/>
            <person name="Martin F."/>
            <person name="Nordberg H.P."/>
            <person name="Cantor M.N."/>
            <person name="Hua S.X."/>
        </authorList>
    </citation>
    <scope>NUCLEOTIDE SEQUENCE [LARGE SCALE GENOMIC DNA]</scope>
    <source>
        <strain evidence="1 2">UH-Slu-Lm8-n1</strain>
    </source>
</reference>
<protein>
    <submittedName>
        <fullName evidence="1">Uncharacterized protein</fullName>
    </submittedName>
</protein>
<reference evidence="2" key="2">
    <citation type="submission" date="2015-01" db="EMBL/GenBank/DDBJ databases">
        <title>Evolutionary Origins and Diversification of the Mycorrhizal Mutualists.</title>
        <authorList>
            <consortium name="DOE Joint Genome Institute"/>
            <consortium name="Mycorrhizal Genomics Consortium"/>
            <person name="Kohler A."/>
            <person name="Kuo A."/>
            <person name="Nagy L.G."/>
            <person name="Floudas D."/>
            <person name="Copeland A."/>
            <person name="Barry K.W."/>
            <person name="Cichocki N."/>
            <person name="Veneault-Fourrey C."/>
            <person name="LaButti K."/>
            <person name="Lindquist E.A."/>
            <person name="Lipzen A."/>
            <person name="Lundell T."/>
            <person name="Morin E."/>
            <person name="Murat C."/>
            <person name="Riley R."/>
            <person name="Ohm R."/>
            <person name="Sun H."/>
            <person name="Tunlid A."/>
            <person name="Henrissat B."/>
            <person name="Grigoriev I.V."/>
            <person name="Hibbett D.S."/>
            <person name="Martin F."/>
        </authorList>
    </citation>
    <scope>NUCLEOTIDE SEQUENCE [LARGE SCALE GENOMIC DNA]</scope>
    <source>
        <strain evidence="2">UH-Slu-Lm8-n1</strain>
    </source>
</reference>
<accession>A0A0D0AFS5</accession>
<proteinExistence type="predicted"/>
<dbReference type="InParanoid" id="A0A0D0AFS5"/>
<evidence type="ECO:0000313" key="2">
    <source>
        <dbReference type="Proteomes" id="UP000054485"/>
    </source>
</evidence>
<evidence type="ECO:0000313" key="1">
    <source>
        <dbReference type="EMBL" id="KIK40591.1"/>
    </source>
</evidence>
<dbReference type="HOGENOM" id="CLU_2110571_0_0_1"/>
<dbReference type="EMBL" id="KN835297">
    <property type="protein sequence ID" value="KIK40591.1"/>
    <property type="molecule type" value="Genomic_DNA"/>
</dbReference>
<organism evidence="1 2">
    <name type="scientific">Suillus luteus UH-Slu-Lm8-n1</name>
    <dbReference type="NCBI Taxonomy" id="930992"/>
    <lineage>
        <taxon>Eukaryota</taxon>
        <taxon>Fungi</taxon>
        <taxon>Dikarya</taxon>
        <taxon>Basidiomycota</taxon>
        <taxon>Agaricomycotina</taxon>
        <taxon>Agaricomycetes</taxon>
        <taxon>Agaricomycetidae</taxon>
        <taxon>Boletales</taxon>
        <taxon>Suillineae</taxon>
        <taxon>Suillaceae</taxon>
        <taxon>Suillus</taxon>
    </lineage>
</organism>
<name>A0A0D0AFS5_9AGAM</name>
<dbReference type="Proteomes" id="UP000054485">
    <property type="component" value="Unassembled WGS sequence"/>
</dbReference>
<dbReference type="AlphaFoldDB" id="A0A0D0AFS5"/>
<sequence length="115" mass="13012">MTTLEHTILFCLIAHCNEPNLSCGEVSKTSFVVLWRSTASNTYTYPPDGNYYSCHSQNVHSQNVFSISTLGDTIGSQCMVQHGDIIARVDVFHTIKSTQRSKSCHRQFLCKPHRF</sequence>
<gene>
    <name evidence="1" type="ORF">CY34DRAFT_259762</name>
</gene>